<keyword evidence="3" id="KW-1185">Reference proteome</keyword>
<evidence type="ECO:0000313" key="2">
    <source>
        <dbReference type="EMBL" id="GAA5077270.1"/>
    </source>
</evidence>
<comment type="caution">
    <text evidence="2">The sequence shown here is derived from an EMBL/GenBank/DDBJ whole genome shotgun (WGS) entry which is preliminary data.</text>
</comment>
<feature type="transmembrane region" description="Helical" evidence="1">
    <location>
        <begin position="87"/>
        <end position="110"/>
    </location>
</feature>
<dbReference type="Proteomes" id="UP001501083">
    <property type="component" value="Unassembled WGS sequence"/>
</dbReference>
<keyword evidence="1" id="KW-0812">Transmembrane</keyword>
<gene>
    <name evidence="2" type="ORF">GCM10025759_23000</name>
</gene>
<sequence>MRVLTYVYDESELTRITSLLHEKGIPTFCRSVRPARGAVPRWIVFVCLNSQASDAAQVLKDPNHVPSYSVNVDTFERAAYSRNMDLLVKWGTILLVSVAALFALVVSIAYKQAL</sequence>
<dbReference type="EMBL" id="BAABKY010000002">
    <property type="protein sequence ID" value="GAA5077270.1"/>
    <property type="molecule type" value="Genomic_DNA"/>
</dbReference>
<protein>
    <recommendedName>
        <fullName evidence="4">DUF2007 domain-containing protein</fullName>
    </recommendedName>
</protein>
<evidence type="ECO:0000256" key="1">
    <source>
        <dbReference type="SAM" id="Phobius"/>
    </source>
</evidence>
<keyword evidence="1" id="KW-1133">Transmembrane helix</keyword>
<name>A0ABP9LIS5_9GAMM</name>
<evidence type="ECO:0000313" key="3">
    <source>
        <dbReference type="Proteomes" id="UP001501083"/>
    </source>
</evidence>
<proteinExistence type="predicted"/>
<keyword evidence="1" id="KW-0472">Membrane</keyword>
<accession>A0ABP9LIS5</accession>
<reference evidence="3" key="1">
    <citation type="journal article" date="2019" name="Int. J. Syst. Evol. Microbiol.">
        <title>The Global Catalogue of Microorganisms (GCM) 10K type strain sequencing project: providing services to taxonomists for standard genome sequencing and annotation.</title>
        <authorList>
            <consortium name="The Broad Institute Genomics Platform"/>
            <consortium name="The Broad Institute Genome Sequencing Center for Infectious Disease"/>
            <person name="Wu L."/>
            <person name="Ma J."/>
        </authorList>
    </citation>
    <scope>NUCLEOTIDE SEQUENCE [LARGE SCALE GENOMIC DNA]</scope>
    <source>
        <strain evidence="3">JCM 19212</strain>
    </source>
</reference>
<evidence type="ECO:0008006" key="4">
    <source>
        <dbReference type="Google" id="ProtNLM"/>
    </source>
</evidence>
<organism evidence="2 3">
    <name type="scientific">Lysobacter panacisoli</name>
    <dbReference type="NCBI Taxonomy" id="1255263"/>
    <lineage>
        <taxon>Bacteria</taxon>
        <taxon>Pseudomonadati</taxon>
        <taxon>Pseudomonadota</taxon>
        <taxon>Gammaproteobacteria</taxon>
        <taxon>Lysobacterales</taxon>
        <taxon>Lysobacteraceae</taxon>
        <taxon>Lysobacter</taxon>
    </lineage>
</organism>